<dbReference type="PROSITE" id="PS50010">
    <property type="entry name" value="DH_2"/>
    <property type="match status" value="1"/>
</dbReference>
<dbReference type="GO" id="GO:0007266">
    <property type="term" value="P:Rho protein signal transduction"/>
    <property type="evidence" value="ECO:0007669"/>
    <property type="project" value="TreeGrafter"/>
</dbReference>
<dbReference type="SMART" id="SM00233">
    <property type="entry name" value="PH"/>
    <property type="match status" value="1"/>
</dbReference>
<organism evidence="3 4">
    <name type="scientific">Syphacia muris</name>
    <dbReference type="NCBI Taxonomy" id="451379"/>
    <lineage>
        <taxon>Eukaryota</taxon>
        <taxon>Metazoa</taxon>
        <taxon>Ecdysozoa</taxon>
        <taxon>Nematoda</taxon>
        <taxon>Chromadorea</taxon>
        <taxon>Rhabditida</taxon>
        <taxon>Spirurina</taxon>
        <taxon>Oxyuridomorpha</taxon>
        <taxon>Oxyuroidea</taxon>
        <taxon>Oxyuridae</taxon>
        <taxon>Syphacia</taxon>
    </lineage>
</organism>
<dbReference type="Proteomes" id="UP000046393">
    <property type="component" value="Unplaced"/>
</dbReference>
<dbReference type="GO" id="GO:0030139">
    <property type="term" value="C:endocytic vesicle"/>
    <property type="evidence" value="ECO:0007669"/>
    <property type="project" value="TreeGrafter"/>
</dbReference>
<feature type="region of interest" description="Disordered" evidence="1">
    <location>
        <begin position="862"/>
        <end position="881"/>
    </location>
</feature>
<evidence type="ECO:0000259" key="2">
    <source>
        <dbReference type="PROSITE" id="PS50010"/>
    </source>
</evidence>
<dbReference type="GO" id="GO:0043542">
    <property type="term" value="P:endothelial cell migration"/>
    <property type="evidence" value="ECO:0007669"/>
    <property type="project" value="TreeGrafter"/>
</dbReference>
<dbReference type="STRING" id="451379.A0A0N5ATG7"/>
<feature type="compositionally biased region" description="Low complexity" evidence="1">
    <location>
        <begin position="642"/>
        <end position="651"/>
    </location>
</feature>
<accession>A0A0N5ATG7</accession>
<keyword evidence="3" id="KW-1185">Reference proteome</keyword>
<dbReference type="Gene3D" id="1.20.900.10">
    <property type="entry name" value="Dbl homology (DH) domain"/>
    <property type="match status" value="1"/>
</dbReference>
<dbReference type="GO" id="GO:0005085">
    <property type="term" value="F:guanyl-nucleotide exchange factor activity"/>
    <property type="evidence" value="ECO:0007669"/>
    <property type="project" value="InterPro"/>
</dbReference>
<dbReference type="SUPFAM" id="SSF48065">
    <property type="entry name" value="DBL homology domain (DH-domain)"/>
    <property type="match status" value="1"/>
</dbReference>
<dbReference type="PANTHER" id="PTHR13217:SF11">
    <property type="entry name" value="PLECKSTRIN HOMOLOGY DOMAIN-CONTAINING FAMILY G MEMBER 5"/>
    <property type="match status" value="1"/>
</dbReference>
<feature type="region of interest" description="Disordered" evidence="1">
    <location>
        <begin position="697"/>
        <end position="741"/>
    </location>
</feature>
<dbReference type="InterPro" id="IPR040181">
    <property type="entry name" value="PKHG5/7"/>
</dbReference>
<dbReference type="CDD" id="cd13244">
    <property type="entry name" value="PH_PLEKHG5_G6"/>
    <property type="match status" value="1"/>
</dbReference>
<dbReference type="PANTHER" id="PTHR13217">
    <property type="entry name" value="PLECKSTRIN HOMOLOGY DOMAIN-CONTAINING FAMILY G MEMBER 7"/>
    <property type="match status" value="1"/>
</dbReference>
<reference evidence="4" key="1">
    <citation type="submission" date="2017-02" db="UniProtKB">
        <authorList>
            <consortium name="WormBaseParasite"/>
        </authorList>
    </citation>
    <scope>IDENTIFICATION</scope>
</reference>
<proteinExistence type="predicted"/>
<sequence>MIAGVDGIETRIRDTTNLNQPSLLNIALDEPSCSEETSTIQEDSGTRRARSATTSRRSLFFGREKAEMLNQLAYMKSELQKPVPIFEIEDSWKDIVHDYVNLSEKSQRQQAAIWELVTTERSYIQMLKQMHELYMYLRRLQDHGFLLDVDSQRVFLNYSELYEHNSKFWKRAIIPMLRNTSIVFCFRERGVPLNPCLLKSGFDRIDEWWPSYANFLYGNPDCYAYVQKCQKENELFKEFVSWAESQDAMQKNRQRLSDALMNPMQRLTRYSLLLRAVYKHSVDEDEREKLSVSFDILRPEMIARIERATHDVEEMMINSDLLNKLNELSKSIESYDVVDSEEFEKIFPMKCGLRLSDPMPFFFNPPQFRRIFLRSDLKLRDGKQGQKVDAHCILFTDLFLICKAINKRNDKLRILKPPIHIAKMCLQPFPDWSGFAITAMNDFGMPTCLYYLYPPSIEETKRWLEMMKVALREFSRLKYTLYCLHTFILLPKHYSNLLSPLNPQTYLVGLPYSVHNGFSSPERNYFAEHMRGLSNNSSNSDGHSVVPDIVHRKCASMDSQILAEQSRLVGSCRINQVSSADHLDRLWTDGRSSSNLSSRQRIKIPSSTDKLSTTYVGQSKSSVDLHISAAPIVEQRDSPQLSCRSRSSSSSILERVDTGDDELNSNAAVECRETAENAGRGKVFAVETDTGNSLVAKLDPRTGSPALQTVAEKEKDGQENTQLSGRRFERRYHTSDGIDVMKQNPKVLKRFSWNVTSGVGGSSRKINSRFAEQQNRRHSQSTVASSESFSSSTSGISTSSSNVEDTIIAEDNTPTEDIDFHISTISIGDHQTASSENGNTLHINLLEEEISKCGINGVNLPPLPTAPPPFNGTKEKDYKTSSKHKELLKFIMDNQLETS</sequence>
<dbReference type="Pfam" id="PF00621">
    <property type="entry name" value="RhoGEF"/>
    <property type="match status" value="1"/>
</dbReference>
<evidence type="ECO:0000313" key="3">
    <source>
        <dbReference type="Proteomes" id="UP000046393"/>
    </source>
</evidence>
<evidence type="ECO:0000256" key="1">
    <source>
        <dbReference type="SAM" id="MobiDB-lite"/>
    </source>
</evidence>
<evidence type="ECO:0000313" key="4">
    <source>
        <dbReference type="WBParaSite" id="SMUV_0000812301-mRNA-1"/>
    </source>
</evidence>
<dbReference type="SUPFAM" id="SSF50729">
    <property type="entry name" value="PH domain-like"/>
    <property type="match status" value="1"/>
</dbReference>
<dbReference type="GO" id="GO:0030424">
    <property type="term" value="C:axon"/>
    <property type="evidence" value="ECO:0007669"/>
    <property type="project" value="TreeGrafter"/>
</dbReference>
<dbReference type="AlphaFoldDB" id="A0A0N5ATG7"/>
<protein>
    <submittedName>
        <fullName evidence="4">DH domain-containing protein</fullName>
    </submittedName>
</protein>
<name>A0A0N5ATG7_9BILA</name>
<dbReference type="InterPro" id="IPR035899">
    <property type="entry name" value="DBL_dom_sf"/>
</dbReference>
<dbReference type="WBParaSite" id="SMUV_0000812301-mRNA-1">
    <property type="protein sequence ID" value="SMUV_0000812301-mRNA-1"/>
    <property type="gene ID" value="SMUV_0000812301"/>
</dbReference>
<dbReference type="GO" id="GO:0005886">
    <property type="term" value="C:plasma membrane"/>
    <property type="evidence" value="ECO:0007669"/>
    <property type="project" value="TreeGrafter"/>
</dbReference>
<dbReference type="InterPro" id="IPR000219">
    <property type="entry name" value="DH_dom"/>
</dbReference>
<feature type="region of interest" description="Disordered" evidence="1">
    <location>
        <begin position="770"/>
        <end position="804"/>
    </location>
</feature>
<dbReference type="SMART" id="SM00325">
    <property type="entry name" value="RhoGEF"/>
    <property type="match status" value="1"/>
</dbReference>
<feature type="domain" description="DH" evidence="2">
    <location>
        <begin position="108"/>
        <end position="298"/>
    </location>
</feature>
<dbReference type="InterPro" id="IPR001849">
    <property type="entry name" value="PH_domain"/>
</dbReference>
<feature type="compositionally biased region" description="Low complexity" evidence="1">
    <location>
        <begin position="780"/>
        <end position="801"/>
    </location>
</feature>
<feature type="region of interest" description="Disordered" evidence="1">
    <location>
        <begin position="635"/>
        <end position="654"/>
    </location>
</feature>